<evidence type="ECO:0000259" key="1">
    <source>
        <dbReference type="Pfam" id="PF16747"/>
    </source>
</evidence>
<dbReference type="InterPro" id="IPR031939">
    <property type="entry name" value="Adhesin_E-like"/>
</dbReference>
<reference evidence="2 3" key="1">
    <citation type="submission" date="2019-04" db="EMBL/GenBank/DDBJ databases">
        <title>Crenobacter sp. nov.</title>
        <authorList>
            <person name="Shi S."/>
        </authorList>
    </citation>
    <scope>NUCLEOTIDE SEQUENCE [LARGE SCALE GENOMIC DNA]</scope>
    <source>
        <strain evidence="2 3">GY 70310</strain>
    </source>
</reference>
<dbReference type="EMBL" id="STGJ01000016">
    <property type="protein sequence ID" value="TIC79740.1"/>
    <property type="molecule type" value="Genomic_DNA"/>
</dbReference>
<accession>A0A4T0UM33</accession>
<gene>
    <name evidence="2" type="ORF">E5K04_13180</name>
</gene>
<proteinExistence type="predicted"/>
<sequence>MLLALAPAFAAAADWRVYDEGPALQLSIDAASVWHDKGRVHFVNQERFTERQRSKELAIDYHIRRLEGWAECNRQRYAFVSAGYYRLDGKSVYAQMFPLPEYDWAWQDVDRGSVAAAMFAEVCRLARTAHSKKTP</sequence>
<comment type="caution">
    <text evidence="2">The sequence shown here is derived from an EMBL/GenBank/DDBJ whole genome shotgun (WGS) entry which is preliminary data.</text>
</comment>
<feature type="domain" description="Surface-adhesin protein E-like" evidence="1">
    <location>
        <begin position="19"/>
        <end position="124"/>
    </location>
</feature>
<organism evidence="2 3">
    <name type="scientific">Crenobacter intestini</name>
    <dbReference type="NCBI Taxonomy" id="2563443"/>
    <lineage>
        <taxon>Bacteria</taxon>
        <taxon>Pseudomonadati</taxon>
        <taxon>Pseudomonadota</taxon>
        <taxon>Betaproteobacteria</taxon>
        <taxon>Neisseriales</taxon>
        <taxon>Neisseriaceae</taxon>
        <taxon>Crenobacter</taxon>
    </lineage>
</organism>
<protein>
    <recommendedName>
        <fullName evidence="1">Surface-adhesin protein E-like domain-containing protein</fullName>
    </recommendedName>
</protein>
<evidence type="ECO:0000313" key="2">
    <source>
        <dbReference type="EMBL" id="TIC79740.1"/>
    </source>
</evidence>
<evidence type="ECO:0000313" key="3">
    <source>
        <dbReference type="Proteomes" id="UP000308891"/>
    </source>
</evidence>
<dbReference type="AlphaFoldDB" id="A0A4T0UM33"/>
<dbReference type="Proteomes" id="UP000308891">
    <property type="component" value="Unassembled WGS sequence"/>
</dbReference>
<keyword evidence="3" id="KW-1185">Reference proteome</keyword>
<dbReference type="Pfam" id="PF16747">
    <property type="entry name" value="Adhesin_E"/>
    <property type="match status" value="1"/>
</dbReference>
<dbReference type="OrthoDB" id="8613194at2"/>
<name>A0A4T0UM33_9NEIS</name>